<dbReference type="Gene3D" id="2.60.120.560">
    <property type="entry name" value="Exo-inulinase, domain 1"/>
    <property type="match status" value="2"/>
</dbReference>
<feature type="domain" description="3-keto-alpha-glucoside-1,2-lyase/3-keto-2-hydroxy-glucal hydratase" evidence="1">
    <location>
        <begin position="142"/>
        <end position="302"/>
    </location>
</feature>
<dbReference type="Proteomes" id="UP000315017">
    <property type="component" value="Chromosome"/>
</dbReference>
<sequence>MMCITNSLSLASKPCRACLFYSPHFGLHCASRNLVKLALSGLTGTPLPGRRLFISLCINQLHPGFATSAILALATGSRGHHDWRLATCSYLPPGILLMQTKFMFTILLCTLVFVVAGQGRGQEPDAKLFASLAERAKGAEYSLFNGQNLQGWKALTCEVVVEDGKLVIAGGNGVLRTEHRYQDFVLELEYKPRKGEKYDSGIYFRAEEPAMGKPFPDRFQVNLKQGDELNLIRFPKARSSGLIKAGDWNQVKLTVIGEHATMEINGKQAWSTDGVEVKDGYLGLQVEVPLGGQFEFRNIKVKEIGYLPLFNGKDLAGWEGAGQEASACWQVEDGLLMCTGKKGPWLRTKEQYGDFNLRLEYKLKAGGNSGVYVRVPENGNHHGKDAGVEIQVLDDHAPKYKNLKDYQFTGSVYAVAPAKEHVGREAGEWNSLEIDCQGTRYRITHNGIVILNADVEEYPGLKERLTSGFLGLQNHSEAVWYRNVRIKK</sequence>
<evidence type="ECO:0000259" key="1">
    <source>
        <dbReference type="Pfam" id="PF06439"/>
    </source>
</evidence>
<dbReference type="GO" id="GO:0016787">
    <property type="term" value="F:hydrolase activity"/>
    <property type="evidence" value="ECO:0007669"/>
    <property type="project" value="InterPro"/>
</dbReference>
<gene>
    <name evidence="2" type="ORF">ETAA8_24200</name>
</gene>
<organism evidence="2 3">
    <name type="scientific">Anatilimnocola aggregata</name>
    <dbReference type="NCBI Taxonomy" id="2528021"/>
    <lineage>
        <taxon>Bacteria</taxon>
        <taxon>Pseudomonadati</taxon>
        <taxon>Planctomycetota</taxon>
        <taxon>Planctomycetia</taxon>
        <taxon>Pirellulales</taxon>
        <taxon>Pirellulaceae</taxon>
        <taxon>Anatilimnocola</taxon>
    </lineage>
</organism>
<dbReference type="AlphaFoldDB" id="A0A517YAS5"/>
<name>A0A517YAS5_9BACT</name>
<dbReference type="OrthoDB" id="257393at2"/>
<keyword evidence="3" id="KW-1185">Reference proteome</keyword>
<accession>A0A517YAS5</accession>
<proteinExistence type="predicted"/>
<reference evidence="2 3" key="1">
    <citation type="submission" date="2019-02" db="EMBL/GenBank/DDBJ databases">
        <title>Deep-cultivation of Planctomycetes and their phenomic and genomic characterization uncovers novel biology.</title>
        <authorList>
            <person name="Wiegand S."/>
            <person name="Jogler M."/>
            <person name="Boedeker C."/>
            <person name="Pinto D."/>
            <person name="Vollmers J."/>
            <person name="Rivas-Marin E."/>
            <person name="Kohn T."/>
            <person name="Peeters S.H."/>
            <person name="Heuer A."/>
            <person name="Rast P."/>
            <person name="Oberbeckmann S."/>
            <person name="Bunk B."/>
            <person name="Jeske O."/>
            <person name="Meyerdierks A."/>
            <person name="Storesund J.E."/>
            <person name="Kallscheuer N."/>
            <person name="Luecker S."/>
            <person name="Lage O.M."/>
            <person name="Pohl T."/>
            <person name="Merkel B.J."/>
            <person name="Hornburger P."/>
            <person name="Mueller R.-W."/>
            <person name="Bruemmer F."/>
            <person name="Labrenz M."/>
            <person name="Spormann A.M."/>
            <person name="Op den Camp H."/>
            <person name="Overmann J."/>
            <person name="Amann R."/>
            <person name="Jetten M.S.M."/>
            <person name="Mascher T."/>
            <person name="Medema M.H."/>
            <person name="Devos D.P."/>
            <person name="Kaster A.-K."/>
            <person name="Ovreas L."/>
            <person name="Rohde M."/>
            <person name="Galperin M.Y."/>
            <person name="Jogler C."/>
        </authorList>
    </citation>
    <scope>NUCLEOTIDE SEQUENCE [LARGE SCALE GENOMIC DNA]</scope>
    <source>
        <strain evidence="2 3">ETA_A8</strain>
    </source>
</reference>
<protein>
    <recommendedName>
        <fullName evidence="1">3-keto-alpha-glucoside-1,2-lyase/3-keto-2-hydroxy-glucal hydratase domain-containing protein</fullName>
    </recommendedName>
</protein>
<feature type="domain" description="3-keto-alpha-glucoside-1,2-lyase/3-keto-2-hydroxy-glucal hydratase" evidence="1">
    <location>
        <begin position="307"/>
        <end position="487"/>
    </location>
</feature>
<evidence type="ECO:0000313" key="3">
    <source>
        <dbReference type="Proteomes" id="UP000315017"/>
    </source>
</evidence>
<evidence type="ECO:0000313" key="2">
    <source>
        <dbReference type="EMBL" id="QDU27333.1"/>
    </source>
</evidence>
<dbReference type="KEGG" id="aagg:ETAA8_24200"/>
<dbReference type="InterPro" id="IPR010496">
    <property type="entry name" value="AL/BT2_dom"/>
</dbReference>
<dbReference type="Pfam" id="PF06439">
    <property type="entry name" value="3keto-disac_hyd"/>
    <property type="match status" value="2"/>
</dbReference>
<dbReference type="EMBL" id="CP036274">
    <property type="protein sequence ID" value="QDU27333.1"/>
    <property type="molecule type" value="Genomic_DNA"/>
</dbReference>